<dbReference type="PROSITE" id="PS50026">
    <property type="entry name" value="EGF_3"/>
    <property type="match status" value="1"/>
</dbReference>
<feature type="region of interest" description="Disordered" evidence="2">
    <location>
        <begin position="385"/>
        <end position="473"/>
    </location>
</feature>
<feature type="compositionally biased region" description="Polar residues" evidence="2">
    <location>
        <begin position="254"/>
        <end position="271"/>
    </location>
</feature>
<dbReference type="Proteomes" id="UP000271337">
    <property type="component" value="Unassembled WGS sequence"/>
</dbReference>
<sequence>MRPHRPGESGNTPSSGRRHQVRPRPPPRPPVIQDPPANLYDGSEYDEPDYYENNQHWPFPQPQQQQQSPRGYPQRPQRPEYRQPVPEPAQPRVAPANRQYPQGPPAPPPAHHGSGHWTGDGYSSPSVAYSQPAQPQYSQGAFTQAQKRPPLGPPPSARRGPSSYYPDVAPVHPIVEESESMRGSMRTLSRDRGLGGGGHDSMKSYASSIPIGLPDYYLQDAGSRPSLPGVERPVSAVETGSQYSHDDSLYEPSPLSSHEGTNPENNREQQPSPEPATLVRHASLGRKSKPVLTTVTSSDKVRRASEKGDGIGLESLPSQQRKMSAPQNQQDVAAGAPPAYEQQGRSWDRQDVESSDEARNDEGRNEKAWEAGAVPMVAGAALAQKKSLDNLSQRTSSSDALKHGTGLLNPSSESKQAHKKKSSTEKFGGILNKTSSKELLGAGLGKDPSLRSREPSPLSKEVGGGTTTDDPRISDILVELEKGGTISGAEDTFEEPLKKPLGGLSERAGRRRPPRLDVDAVRDAEARGSLTSLPDLIQRATRLASNLDRGRTASRLGMQQFLEEAGDTEKGGYDKRKSAGGISAILSSFPAPGRETPISRQGDRGRAPTWGRGSTRHSQQLGSNSDGGDFGDRKGKRRCCGMPLWLFLLLLGFLLLLIAAAVVVPVVLVYLPSNEDDSSGSDTMNTTAKALSSCREQLTCQNGGTNVLTSSGTCQCLCVNGYTGQSCGTEGSAGCTSMSVGSASDATVGDAIPRLLSGASNFSVPLDSETILGLFSGSDLSCNSENALVTFNNHAGAKRSLDRPSPSPPTLNGRQASSTTSATNHAATSNGIVYETGSPPGVSSSPSASSSTSATTTTPSTSASPSSSIKDDSTTLDFARVAVLYVLQAAGELDPAVTAQRNLQSYFEDGRTSSGRSIDPSNVSLGGGYSCDLTGQSISLKNGTMVGNGGADGRERLTRGPFASFRHPRLDAISHSALDVQARRVLCFFLLLQHVSILPVATMLQWRQRTASGHTLSCAEAIFLNFLQRHCFLARGLECCCGAGI</sequence>
<dbReference type="PROSITE" id="PS00022">
    <property type="entry name" value="EGF_1"/>
    <property type="match status" value="1"/>
</dbReference>
<evidence type="ECO:0000256" key="1">
    <source>
        <dbReference type="PROSITE-ProRule" id="PRU00076"/>
    </source>
</evidence>
<feature type="compositionally biased region" description="Low complexity" evidence="2">
    <location>
        <begin position="843"/>
        <end position="868"/>
    </location>
</feature>
<comment type="caution">
    <text evidence="5">The sequence shown here is derived from an EMBL/GenBank/DDBJ whole genome shotgun (WGS) entry which is preliminary data.</text>
</comment>
<organism evidence="5 7">
    <name type="scientific">Hortaea werneckii</name>
    <name type="common">Black yeast</name>
    <name type="synonym">Cladosporium werneckii</name>
    <dbReference type="NCBI Taxonomy" id="91943"/>
    <lineage>
        <taxon>Eukaryota</taxon>
        <taxon>Fungi</taxon>
        <taxon>Dikarya</taxon>
        <taxon>Ascomycota</taxon>
        <taxon>Pezizomycotina</taxon>
        <taxon>Dothideomycetes</taxon>
        <taxon>Dothideomycetidae</taxon>
        <taxon>Mycosphaerellales</taxon>
        <taxon>Teratosphaeriaceae</taxon>
        <taxon>Hortaea</taxon>
    </lineage>
</organism>
<comment type="caution">
    <text evidence="1">Lacks conserved residue(s) required for the propagation of feature annotation.</text>
</comment>
<proteinExistence type="predicted"/>
<feature type="compositionally biased region" description="Low complexity" evidence="2">
    <location>
        <begin position="62"/>
        <end position="75"/>
    </location>
</feature>
<keyword evidence="3" id="KW-0472">Membrane</keyword>
<feature type="region of interest" description="Disordered" evidence="2">
    <location>
        <begin position="1"/>
        <end position="373"/>
    </location>
</feature>
<reference evidence="7 8" key="1">
    <citation type="journal article" date="2018" name="BMC Genomics">
        <title>Genomic evidence for intraspecific hybridization in a clonal and extremely halotolerant yeast.</title>
        <authorList>
            <person name="Gostincar C."/>
            <person name="Stajich J.E."/>
            <person name="Zupancic J."/>
            <person name="Zalar P."/>
            <person name="Gunde-Cimerman N."/>
        </authorList>
    </citation>
    <scope>NUCLEOTIDE SEQUENCE [LARGE SCALE GENOMIC DNA]</scope>
    <source>
        <strain evidence="6 8">EXF-6651</strain>
        <strain evidence="5 7">EXF-6669</strain>
    </source>
</reference>
<feature type="transmembrane region" description="Helical" evidence="3">
    <location>
        <begin position="644"/>
        <end position="671"/>
    </location>
</feature>
<feature type="compositionally biased region" description="Polar residues" evidence="2">
    <location>
        <begin position="121"/>
        <end position="146"/>
    </location>
</feature>
<dbReference type="OrthoDB" id="283575at2759"/>
<dbReference type="PANTHER" id="PTHR17178:SF0">
    <property type="entry name" value="SERGLYCIN"/>
    <property type="match status" value="1"/>
</dbReference>
<evidence type="ECO:0000313" key="8">
    <source>
        <dbReference type="Proteomes" id="UP000276864"/>
    </source>
</evidence>
<feature type="region of interest" description="Disordered" evidence="2">
    <location>
        <begin position="588"/>
        <end position="632"/>
    </location>
</feature>
<evidence type="ECO:0000256" key="3">
    <source>
        <dbReference type="SAM" id="Phobius"/>
    </source>
</evidence>
<keyword evidence="1" id="KW-1015">Disulfide bond</keyword>
<feature type="region of interest" description="Disordered" evidence="2">
    <location>
        <begin position="797"/>
        <end position="872"/>
    </location>
</feature>
<dbReference type="EMBL" id="QWIM01001903">
    <property type="protein sequence ID" value="RMY19935.1"/>
    <property type="molecule type" value="Genomic_DNA"/>
</dbReference>
<dbReference type="InterPro" id="IPR000742">
    <property type="entry name" value="EGF"/>
</dbReference>
<name>A0A3M6Y0F2_HORWE</name>
<keyword evidence="1" id="KW-0245">EGF-like domain</keyword>
<feature type="compositionally biased region" description="Basic and acidic residues" evidence="2">
    <location>
        <begin position="299"/>
        <end position="309"/>
    </location>
</feature>
<feature type="compositionally biased region" description="Low complexity" evidence="2">
    <location>
        <begin position="157"/>
        <end position="166"/>
    </location>
</feature>
<feature type="compositionally biased region" description="Pro residues" evidence="2">
    <location>
        <begin position="23"/>
        <end position="33"/>
    </location>
</feature>
<keyword evidence="3" id="KW-1133">Transmembrane helix</keyword>
<protein>
    <recommendedName>
        <fullName evidence="4">EGF-like domain-containing protein</fullName>
    </recommendedName>
</protein>
<dbReference type="EMBL" id="QWIL01002153">
    <property type="protein sequence ID" value="RMX96507.1"/>
    <property type="molecule type" value="Genomic_DNA"/>
</dbReference>
<evidence type="ECO:0000259" key="4">
    <source>
        <dbReference type="PROSITE" id="PS50026"/>
    </source>
</evidence>
<dbReference type="AlphaFoldDB" id="A0A3M6Y0F2"/>
<dbReference type="PANTHER" id="PTHR17178">
    <property type="entry name" value="SECRETORY GRANULE PROTEOGLYCAN CORE PROTEIN"/>
    <property type="match status" value="1"/>
</dbReference>
<gene>
    <name evidence="6" type="ORF">D0866_12670</name>
    <name evidence="5" type="ORF">D0867_13124</name>
</gene>
<dbReference type="Proteomes" id="UP000276864">
    <property type="component" value="Unassembled WGS sequence"/>
</dbReference>
<keyword evidence="3" id="KW-0812">Transmembrane</keyword>
<evidence type="ECO:0000313" key="7">
    <source>
        <dbReference type="Proteomes" id="UP000271337"/>
    </source>
</evidence>
<feature type="region of interest" description="Disordered" evidence="2">
    <location>
        <begin position="487"/>
        <end position="513"/>
    </location>
</feature>
<accession>A0A3M6Y0F2</accession>
<evidence type="ECO:0000256" key="2">
    <source>
        <dbReference type="SAM" id="MobiDB-lite"/>
    </source>
</evidence>
<evidence type="ECO:0000313" key="6">
    <source>
        <dbReference type="EMBL" id="RMY19935.1"/>
    </source>
</evidence>
<dbReference type="CDD" id="cd00054">
    <property type="entry name" value="EGF_CA"/>
    <property type="match status" value="1"/>
</dbReference>
<feature type="domain" description="EGF-like" evidence="4">
    <location>
        <begin position="690"/>
        <end position="728"/>
    </location>
</feature>
<feature type="compositionally biased region" description="Polar residues" evidence="2">
    <location>
        <begin position="316"/>
        <end position="331"/>
    </location>
</feature>
<feature type="compositionally biased region" description="Low complexity" evidence="2">
    <location>
        <begin position="816"/>
        <end position="830"/>
    </location>
</feature>
<feature type="disulfide bond" evidence="1">
    <location>
        <begin position="718"/>
        <end position="727"/>
    </location>
</feature>
<evidence type="ECO:0000313" key="5">
    <source>
        <dbReference type="EMBL" id="RMX96507.1"/>
    </source>
</evidence>
<feature type="compositionally biased region" description="Basic and acidic residues" evidence="2">
    <location>
        <begin position="346"/>
        <end position="369"/>
    </location>
</feature>
<dbReference type="PROSITE" id="PS01186">
    <property type="entry name" value="EGF_2"/>
    <property type="match status" value="1"/>
</dbReference>
<feature type="compositionally biased region" description="Polar residues" evidence="2">
    <location>
        <begin position="389"/>
        <end position="399"/>
    </location>
</feature>